<dbReference type="SUPFAM" id="SSF53756">
    <property type="entry name" value="UDP-Glycosyltransferase/glycogen phosphorylase"/>
    <property type="match status" value="1"/>
</dbReference>
<organism evidence="3 4">
    <name type="scientific">Metabacillus niabensis</name>
    <dbReference type="NCBI Taxonomy" id="324854"/>
    <lineage>
        <taxon>Bacteria</taxon>
        <taxon>Bacillati</taxon>
        <taxon>Bacillota</taxon>
        <taxon>Bacilli</taxon>
        <taxon>Bacillales</taxon>
        <taxon>Bacillaceae</taxon>
        <taxon>Metabacillus</taxon>
    </lineage>
</organism>
<protein>
    <submittedName>
        <fullName evidence="3">Glycosyltransferase involved in cell wall biosynthesis</fullName>
    </submittedName>
</protein>
<dbReference type="Proteomes" id="UP001232245">
    <property type="component" value="Unassembled WGS sequence"/>
</dbReference>
<proteinExistence type="predicted"/>
<comment type="caution">
    <text evidence="3">The sequence shown here is derived from an EMBL/GenBank/DDBJ whole genome shotgun (WGS) entry which is preliminary data.</text>
</comment>
<accession>A0ABT9Z3H3</accession>
<sequence length="348" mass="40507">MCKVFLVDNKYTGHHKVYLDTLNTIDKTINSTIEMDFERRKTTLKFFIDRQKFISELLLSLNSKQNKIDKKIVHLLYIDELYSNPFLPNLNKYFKVIGTLHHYPHNKVKMKLFKIFAKKIDTIVVHSEYIKKRLVENNINNVEVIHYPSFYDYSNLPDANSLKKSMGFQEDKIIISALGGTRFDKGLDILLESFKYVPDKYKEQVILNIVGKEETFKSAYINECIKKYAINSRVDLGFVSDEEFMSNVLISDYIILPYRNNFTGNSGPMTEAIINRIPIIGPNNGNLGYLSNKYNLGITFKPEDPVSIAESIIQTIDNKVEINTEYSDKLTISYFVEKYEELYKKLID</sequence>
<dbReference type="EMBL" id="JAUSTZ010000006">
    <property type="protein sequence ID" value="MDQ0226810.1"/>
    <property type="molecule type" value="Genomic_DNA"/>
</dbReference>
<keyword evidence="4" id="KW-1185">Reference proteome</keyword>
<keyword evidence="1" id="KW-0808">Transferase</keyword>
<evidence type="ECO:0000313" key="3">
    <source>
        <dbReference type="EMBL" id="MDQ0226810.1"/>
    </source>
</evidence>
<dbReference type="PANTHER" id="PTHR46401:SF2">
    <property type="entry name" value="GLYCOSYLTRANSFERASE WBBK-RELATED"/>
    <property type="match status" value="1"/>
</dbReference>
<evidence type="ECO:0000259" key="2">
    <source>
        <dbReference type="Pfam" id="PF00534"/>
    </source>
</evidence>
<name>A0ABT9Z3H3_9BACI</name>
<dbReference type="InterPro" id="IPR001296">
    <property type="entry name" value="Glyco_trans_1"/>
</dbReference>
<evidence type="ECO:0000256" key="1">
    <source>
        <dbReference type="ARBA" id="ARBA00022679"/>
    </source>
</evidence>
<dbReference type="RefSeq" id="WP_307190751.1">
    <property type="nucleotide sequence ID" value="NZ_JAUSTZ010000006.1"/>
</dbReference>
<dbReference type="PANTHER" id="PTHR46401">
    <property type="entry name" value="GLYCOSYLTRANSFERASE WBBK-RELATED"/>
    <property type="match status" value="1"/>
</dbReference>
<dbReference type="Gene3D" id="3.40.50.2000">
    <property type="entry name" value="Glycogen Phosphorylase B"/>
    <property type="match status" value="2"/>
</dbReference>
<reference evidence="3 4" key="1">
    <citation type="submission" date="2023-07" db="EMBL/GenBank/DDBJ databases">
        <title>Genomic Encyclopedia of Type Strains, Phase IV (KMG-IV): sequencing the most valuable type-strain genomes for metagenomic binning, comparative biology and taxonomic classification.</title>
        <authorList>
            <person name="Goeker M."/>
        </authorList>
    </citation>
    <scope>NUCLEOTIDE SEQUENCE [LARGE SCALE GENOMIC DNA]</scope>
    <source>
        <strain evidence="3 4">DSM 17723</strain>
    </source>
</reference>
<gene>
    <name evidence="3" type="ORF">J2S02_003155</name>
</gene>
<evidence type="ECO:0000313" key="4">
    <source>
        <dbReference type="Proteomes" id="UP001232245"/>
    </source>
</evidence>
<dbReference type="Pfam" id="PF00534">
    <property type="entry name" value="Glycos_transf_1"/>
    <property type="match status" value="1"/>
</dbReference>
<feature type="domain" description="Glycosyl transferase family 1" evidence="2">
    <location>
        <begin position="162"/>
        <end position="321"/>
    </location>
</feature>